<name>A0ABV7YDH4_9ACTN</name>
<feature type="transmembrane region" description="Helical" evidence="1">
    <location>
        <begin position="238"/>
        <end position="261"/>
    </location>
</feature>
<evidence type="ECO:0000313" key="3">
    <source>
        <dbReference type="Proteomes" id="UP001595699"/>
    </source>
</evidence>
<comment type="caution">
    <text evidence="2">The sequence shown here is derived from an EMBL/GenBank/DDBJ whole genome shotgun (WGS) entry which is preliminary data.</text>
</comment>
<organism evidence="2 3">
    <name type="scientific">Tenggerimyces flavus</name>
    <dbReference type="NCBI Taxonomy" id="1708749"/>
    <lineage>
        <taxon>Bacteria</taxon>
        <taxon>Bacillati</taxon>
        <taxon>Actinomycetota</taxon>
        <taxon>Actinomycetes</taxon>
        <taxon>Propionibacteriales</taxon>
        <taxon>Nocardioidaceae</taxon>
        <taxon>Tenggerimyces</taxon>
    </lineage>
</organism>
<dbReference type="RefSeq" id="WP_205113745.1">
    <property type="nucleotide sequence ID" value="NZ_JAFBCM010000001.1"/>
</dbReference>
<gene>
    <name evidence="2" type="ORF">ACFOUW_18680</name>
</gene>
<sequence length="333" mass="35814">MKNWRSWVPYVAVVWVVGYGAVRAWWALGHAPTFQVIDRESYFDAPWLPVGLAVGATVASVLAVRGRSPWVSAILGWLAGAGLVAYSFLFALNLASVLIQWGTDVVGLVARGSGVVAGVLTILVAIDAQRQARGACAECGRVHGRSPESRISPTPWWGWVAGYAAMAGCLSRFGAQAITGFPGQDVSALFTPLVNPFTVFAFLMFVAGTLLPLALVHRWGRIWPRWVLPFAGRNVPRWLVIVPALLVGGGMTGYFGLAGIHSTITQGVGVYPVWWAFAVIGGYTVWGVGLLVAALSYYLLTKPVHAVPQDEPTEWADAGRRLRSGGRPGLQHR</sequence>
<accession>A0ABV7YDH4</accession>
<evidence type="ECO:0000256" key="1">
    <source>
        <dbReference type="SAM" id="Phobius"/>
    </source>
</evidence>
<feature type="transmembrane region" description="Helical" evidence="1">
    <location>
        <begin position="46"/>
        <end position="64"/>
    </location>
</feature>
<feature type="transmembrane region" description="Helical" evidence="1">
    <location>
        <begin position="156"/>
        <end position="177"/>
    </location>
</feature>
<feature type="transmembrane region" description="Helical" evidence="1">
    <location>
        <begin position="7"/>
        <end position="26"/>
    </location>
</feature>
<feature type="transmembrane region" description="Helical" evidence="1">
    <location>
        <begin position="273"/>
        <end position="300"/>
    </location>
</feature>
<keyword evidence="1" id="KW-0812">Transmembrane</keyword>
<dbReference type="EMBL" id="JBHRZH010000016">
    <property type="protein sequence ID" value="MFC3762873.1"/>
    <property type="molecule type" value="Genomic_DNA"/>
</dbReference>
<proteinExistence type="predicted"/>
<keyword evidence="1" id="KW-0472">Membrane</keyword>
<keyword evidence="3" id="KW-1185">Reference proteome</keyword>
<feature type="transmembrane region" description="Helical" evidence="1">
    <location>
        <begin position="76"/>
        <end position="99"/>
    </location>
</feature>
<keyword evidence="1" id="KW-1133">Transmembrane helix</keyword>
<evidence type="ECO:0000313" key="2">
    <source>
        <dbReference type="EMBL" id="MFC3762873.1"/>
    </source>
</evidence>
<reference evidence="3" key="1">
    <citation type="journal article" date="2019" name="Int. J. Syst. Evol. Microbiol.">
        <title>The Global Catalogue of Microorganisms (GCM) 10K type strain sequencing project: providing services to taxonomists for standard genome sequencing and annotation.</title>
        <authorList>
            <consortium name="The Broad Institute Genomics Platform"/>
            <consortium name="The Broad Institute Genome Sequencing Center for Infectious Disease"/>
            <person name="Wu L."/>
            <person name="Ma J."/>
        </authorList>
    </citation>
    <scope>NUCLEOTIDE SEQUENCE [LARGE SCALE GENOMIC DNA]</scope>
    <source>
        <strain evidence="3">CGMCC 4.7241</strain>
    </source>
</reference>
<feature type="transmembrane region" description="Helical" evidence="1">
    <location>
        <begin position="105"/>
        <end position="126"/>
    </location>
</feature>
<feature type="transmembrane region" description="Helical" evidence="1">
    <location>
        <begin position="197"/>
        <end position="217"/>
    </location>
</feature>
<protein>
    <submittedName>
        <fullName evidence="2">Uncharacterized protein</fullName>
    </submittedName>
</protein>
<dbReference type="Proteomes" id="UP001595699">
    <property type="component" value="Unassembled WGS sequence"/>
</dbReference>